<keyword evidence="2 10" id="KW-0547">Nucleotide-binding</keyword>
<dbReference type="PANTHER" id="PTHR30591:SF1">
    <property type="entry name" value="RECBCD ENZYME SUBUNIT RECC"/>
    <property type="match status" value="1"/>
</dbReference>
<comment type="subunit">
    <text evidence="10">Heterotrimer of RecB, RecC and RecD. All subunits contribute to DNA-binding.</text>
</comment>
<comment type="miscellaneous">
    <text evidence="10">In the RecBCD complex, RecB has a slow 3'-5' helicase, an exonuclease activity and loads RecA onto ssDNA, RecD has a fast 5'-3' helicase activity, while RecC stimulates the ATPase and processivity of the RecB helicase and contributes to recognition of the Chi site.</text>
</comment>
<feature type="domain" description="RecC C-terminal" evidence="11">
    <location>
        <begin position="792"/>
        <end position="1018"/>
    </location>
</feature>
<evidence type="ECO:0000256" key="7">
    <source>
        <dbReference type="ARBA" id="ARBA00022840"/>
    </source>
</evidence>
<keyword evidence="5 10" id="KW-0347">Helicase</keyword>
<keyword evidence="4 10" id="KW-0378">Hydrolase</keyword>
<evidence type="ECO:0000256" key="8">
    <source>
        <dbReference type="ARBA" id="ARBA00023125"/>
    </source>
</evidence>
<evidence type="ECO:0000313" key="12">
    <source>
        <dbReference type="EMBL" id="GID54868.1"/>
    </source>
</evidence>
<dbReference type="Pfam" id="PF17946">
    <property type="entry name" value="RecC_C"/>
    <property type="match status" value="1"/>
</dbReference>
<dbReference type="RefSeq" id="WP_203796036.1">
    <property type="nucleotide sequence ID" value="NZ_BAAAQE010000036.1"/>
</dbReference>
<dbReference type="InterPro" id="IPR013986">
    <property type="entry name" value="DExx_box_DNA_helicase_dom_sf"/>
</dbReference>
<reference evidence="12 13" key="1">
    <citation type="submission" date="2021-01" db="EMBL/GenBank/DDBJ databases">
        <title>Whole genome shotgun sequence of Actinoplanes couchii NBRC 106145.</title>
        <authorList>
            <person name="Komaki H."/>
            <person name="Tamura T."/>
        </authorList>
    </citation>
    <scope>NUCLEOTIDE SEQUENCE [LARGE SCALE GENOMIC DNA]</scope>
    <source>
        <strain evidence="12 13">NBRC 106145</strain>
    </source>
</reference>
<dbReference type="SUPFAM" id="SSF52980">
    <property type="entry name" value="Restriction endonuclease-like"/>
    <property type="match status" value="1"/>
</dbReference>
<comment type="function">
    <text evidence="10">A helicase/nuclease that prepares dsDNA breaks (DSB) for recombinational DNA repair. Binds to DSBs and unwinds DNA via a highly rapid and processive ATP-dependent bidirectional helicase activity. Unwinds dsDNA until it encounters a Chi (crossover hotspot instigator) sequence from the 3' direction. Cuts ssDNA a few nucleotides 3' to the Chi site. The properties and activities of the enzyme are changed at Chi. The Chi-altered holoenzyme produces a long 3'-ssDNA overhang and facilitates RecA-binding to the ssDNA for homologous DNA recombination and repair. Holoenzyme degrades any linearized DNA that is unable to undergo homologous recombination. In the holoenzyme this subunit recognizes the wild-type Chi sequence, and when added to isolated RecB increases its ATP-dependent helicase processivity.</text>
</comment>
<evidence type="ECO:0000256" key="10">
    <source>
        <dbReference type="HAMAP-Rule" id="MF_01486"/>
    </source>
</evidence>
<comment type="caution">
    <text evidence="12">The sequence shown here is derived from an EMBL/GenBank/DDBJ whole genome shotgun (WGS) entry which is preliminary data.</text>
</comment>
<dbReference type="Gene3D" id="3.40.50.300">
    <property type="entry name" value="P-loop containing nucleotide triphosphate hydrolases"/>
    <property type="match status" value="2"/>
</dbReference>
<dbReference type="EMBL" id="BOMG01000042">
    <property type="protein sequence ID" value="GID54868.1"/>
    <property type="molecule type" value="Genomic_DNA"/>
</dbReference>
<evidence type="ECO:0000256" key="1">
    <source>
        <dbReference type="ARBA" id="ARBA00022722"/>
    </source>
</evidence>
<keyword evidence="7 10" id="KW-0067">ATP-binding</keyword>
<dbReference type="Pfam" id="PF04257">
    <property type="entry name" value="Exonuc_V_gamma"/>
    <property type="match status" value="1"/>
</dbReference>
<dbReference type="NCBIfam" id="TIGR01450">
    <property type="entry name" value="recC"/>
    <property type="match status" value="1"/>
</dbReference>
<dbReference type="SUPFAM" id="SSF52540">
    <property type="entry name" value="P-loop containing nucleoside triphosphate hydrolases"/>
    <property type="match status" value="2"/>
</dbReference>
<protein>
    <recommendedName>
        <fullName evidence="10">RecBCD enzyme subunit RecC</fullName>
    </recommendedName>
    <alternativeName>
        <fullName evidence="10">Exonuclease V subunit RecC</fullName>
        <shortName evidence="10">ExoV subunit RecC</shortName>
    </alternativeName>
    <alternativeName>
        <fullName evidence="10">Helicase/nuclease RecBCD subunit RecC</fullName>
    </alternativeName>
</protein>
<dbReference type="InterPro" id="IPR041500">
    <property type="entry name" value="RecC_C"/>
</dbReference>
<dbReference type="Gene3D" id="1.10.10.990">
    <property type="match status" value="1"/>
</dbReference>
<evidence type="ECO:0000256" key="3">
    <source>
        <dbReference type="ARBA" id="ARBA00022763"/>
    </source>
</evidence>
<comment type="similarity">
    <text evidence="10">Belongs to the RecC family.</text>
</comment>
<gene>
    <name evidence="10 12" type="primary">recC</name>
    <name evidence="12" type="ORF">Aco03nite_032720</name>
</gene>
<keyword evidence="8 10" id="KW-0238">DNA-binding</keyword>
<keyword evidence="6 10" id="KW-0269">Exonuclease</keyword>
<evidence type="ECO:0000313" key="13">
    <source>
        <dbReference type="Proteomes" id="UP000612282"/>
    </source>
</evidence>
<organism evidence="12 13">
    <name type="scientific">Actinoplanes couchii</name>
    <dbReference type="NCBI Taxonomy" id="403638"/>
    <lineage>
        <taxon>Bacteria</taxon>
        <taxon>Bacillati</taxon>
        <taxon>Actinomycetota</taxon>
        <taxon>Actinomycetes</taxon>
        <taxon>Micromonosporales</taxon>
        <taxon>Micromonosporaceae</taxon>
        <taxon>Actinoplanes</taxon>
    </lineage>
</organism>
<dbReference type="InterPro" id="IPR011335">
    <property type="entry name" value="Restrct_endonuc-II-like"/>
</dbReference>
<accession>A0ABQ3X8N5</accession>
<keyword evidence="3 10" id="KW-0227">DNA damage</keyword>
<evidence type="ECO:0000256" key="6">
    <source>
        <dbReference type="ARBA" id="ARBA00022839"/>
    </source>
</evidence>
<dbReference type="InterPro" id="IPR006697">
    <property type="entry name" value="RecC"/>
</dbReference>
<dbReference type="Gene3D" id="1.10.10.160">
    <property type="match status" value="1"/>
</dbReference>
<evidence type="ECO:0000256" key="2">
    <source>
        <dbReference type="ARBA" id="ARBA00022741"/>
    </source>
</evidence>
<evidence type="ECO:0000256" key="4">
    <source>
        <dbReference type="ARBA" id="ARBA00022801"/>
    </source>
</evidence>
<dbReference type="PIRSF" id="PIRSF000980">
    <property type="entry name" value="RecC"/>
    <property type="match status" value="1"/>
</dbReference>
<dbReference type="Gene3D" id="3.40.50.10930">
    <property type="match status" value="1"/>
</dbReference>
<dbReference type="HAMAP" id="MF_01486">
    <property type="entry name" value="RecC"/>
    <property type="match status" value="1"/>
</dbReference>
<keyword evidence="1 10" id="KW-0540">Nuclease</keyword>
<proteinExistence type="inferred from homology"/>
<keyword evidence="13" id="KW-1185">Reference proteome</keyword>
<keyword evidence="9 10" id="KW-0234">DNA repair</keyword>
<evidence type="ECO:0000259" key="11">
    <source>
        <dbReference type="Pfam" id="PF17946"/>
    </source>
</evidence>
<name>A0ABQ3X8N5_9ACTN</name>
<dbReference type="Proteomes" id="UP000612282">
    <property type="component" value="Unassembled WGS sequence"/>
</dbReference>
<evidence type="ECO:0000256" key="5">
    <source>
        <dbReference type="ARBA" id="ARBA00022806"/>
    </source>
</evidence>
<dbReference type="PANTHER" id="PTHR30591">
    <property type="entry name" value="RECBCD ENZYME SUBUNIT RECC"/>
    <property type="match status" value="1"/>
</dbReference>
<dbReference type="InterPro" id="IPR027417">
    <property type="entry name" value="P-loop_NTPase"/>
</dbReference>
<evidence type="ECO:0000256" key="9">
    <source>
        <dbReference type="ARBA" id="ARBA00023204"/>
    </source>
</evidence>
<sequence length="1097" mass="118469">MLMLHRAERTDRLAEALAEVLGDATGDPFAPEIVSVPSRGVERWLAQRLSHRLGVAGSEDGICANVLFPSFTELMTRAGFGDRDSAWHPDRLVWPLLETIDGCTAEPWCRTLAAYLGAGDDDPVRHGRRYATARKLAALFDSYARHRPGMLRSWSAGDDQDGLGGRLPADLRWQAELWRRLAERMDGPGPAGQLDVICTRLRADPQSSGLPGRLSVFGVTRLPAAHVAVLGALAAGRDVHVWLPHPSPVLWDLSPAYPQTGLTRRDGDRTGGLARHPLLASLGRDVREVQVTLGPLAGRDTHHPGTRFPGTLLGLLQQAIAADRPTPDPLPVVDRGDRSVQVHACHGPDRQVEVLREVILGLLAADPGLEPRDVLVMCPDIEVYAPLISAAFGLGADAGHPAHRLRVRLADRALRRLNPLFAVVATLLDLADGRVTAAQVLDLAAMPPVRRRFRFDDDDLDRLGELVADSGVRWGFDAEHRARFQVPVRSNTWDAGLDRILLGVAMSEEGPYWLGTALPLDDMDSGDVDLTGRLAELVDRLHTVLGGFAGQRPPPAWIDAIETAADLLTDVPDQDAWQRTQLTEVLAETGAHARDGILLRLTDIRALLDEHLHGTPSRANFRTGDLTMCTLVPMRSVPHRVICVLGLDDGDFPRAARLDGDDVLGRDPCVGERDPRGEDRQLLLDAVMAATGTLVLLYSGADERTNAPRPPAVPLGELLDALDGTARTADGRPLHDQVIVRHPLQPFDARNFDAADPFSFDAVALAGARVAAGERMPEPPFLPGLLAPLDDESVELADLHTFFAHPVRGFARRRLGLVMSGSDDDPGDALPVELDALQRWAVGDRLLRSLLNGGDLGRNVQAEWRRGTVPPGPLGSRLLDSLAAEVDPLVAEALTHRDGESRAVDITIALPDSRQLTGTIGALYGDTLLTVAFARISPKHRLRAWLDLLALTVARPATPWRTITIGRGARGRPARSVAGPIDPATAAAVLADLVAIADAGLREPLPLAGKSSHAYARCRLTGGDLDDAYAKARTEWTNFSFGGESEDGIHQLVWGPAAALEVLLAEPSSGGTEPTRFGELAIRLWRPLAGAERTEQL</sequence>